<dbReference type="EMBL" id="SMRT01000021">
    <property type="protein sequence ID" value="TDF92335.1"/>
    <property type="molecule type" value="Genomic_DNA"/>
</dbReference>
<keyword evidence="11 17" id="KW-1133">Transmembrane helix</keyword>
<keyword evidence="14 17" id="KW-0472">Membrane</keyword>
<sequence>MIKTLYVRVVATFLAAVLFGLIAAFFITTTLFRGELTGQAEEEMMANSRVIAGIYSRLNAQVADDYMQSTCALISYRISLFDAGGLYKRYGAAKQAGADADADAVPDEIVRLVRSGVPHHFAPRAPERPVVGIPVQIGSETYAMFSELAGNKWGGIIRKVLLSALAFVLLAGSLFIFVAARYLVKPLQAMTAATRRMSKGDFNIDWKRDNRKDELGELARSFGEMARELKQMERMRQDFVSNVSHEIQSPLTSISGFSQILKRQGMSEEQRAHYLDIIQKESERMSRLSENLLELASLESEHHPFHPKTYALDEQLRQVIVACEPQWSAKAIQFELAMPCVKISADPDQLYQVWMNLIGNAIKFSPPNGTIAVTVKLTTDEIAVMIADEGIGISKADQAHIFERFFKADRSRNRTEGGSGLGLAIASKIVKLHGGTIGVRSEQGEGAEFKVTLPAI</sequence>
<dbReference type="GO" id="GO:0005886">
    <property type="term" value="C:plasma membrane"/>
    <property type="evidence" value="ECO:0007669"/>
    <property type="project" value="UniProtKB-SubCell"/>
</dbReference>
<dbReference type="Gene3D" id="1.10.287.130">
    <property type="match status" value="1"/>
</dbReference>
<dbReference type="Pfam" id="PF00672">
    <property type="entry name" value="HAMP"/>
    <property type="match status" value="1"/>
</dbReference>
<evidence type="ECO:0000256" key="13">
    <source>
        <dbReference type="ARBA" id="ARBA00023026"/>
    </source>
</evidence>
<comment type="subcellular location">
    <subcellularLocation>
        <location evidence="2">Cell membrane</location>
        <topology evidence="2">Multi-pass membrane protein</topology>
    </subcellularLocation>
</comment>
<dbReference type="SUPFAM" id="SSF55874">
    <property type="entry name" value="ATPase domain of HSP90 chaperone/DNA topoisomerase II/histidine kinase"/>
    <property type="match status" value="1"/>
</dbReference>
<evidence type="ECO:0000256" key="17">
    <source>
        <dbReference type="SAM" id="Phobius"/>
    </source>
</evidence>
<dbReference type="PANTHER" id="PTHR45528:SF11">
    <property type="entry name" value="HISTIDINE KINASE"/>
    <property type="match status" value="1"/>
</dbReference>
<dbReference type="Gene3D" id="6.10.340.10">
    <property type="match status" value="1"/>
</dbReference>
<dbReference type="PROSITE" id="PS50109">
    <property type="entry name" value="HIS_KIN"/>
    <property type="match status" value="1"/>
</dbReference>
<dbReference type="InterPro" id="IPR036097">
    <property type="entry name" value="HisK_dim/P_sf"/>
</dbReference>
<keyword evidence="7 17" id="KW-0812">Transmembrane</keyword>
<dbReference type="OrthoDB" id="9813151at2"/>
<dbReference type="SUPFAM" id="SSF47384">
    <property type="entry name" value="Homodimeric domain of signal transducing histidine kinase"/>
    <property type="match status" value="1"/>
</dbReference>
<evidence type="ECO:0000256" key="11">
    <source>
        <dbReference type="ARBA" id="ARBA00022989"/>
    </source>
</evidence>
<reference evidence="20 21" key="1">
    <citation type="submission" date="2019-03" db="EMBL/GenBank/DDBJ databases">
        <title>This is whole genome sequence of Paenibacillus sp MS74 strain.</title>
        <authorList>
            <person name="Trinh H.N."/>
        </authorList>
    </citation>
    <scope>NUCLEOTIDE SEQUENCE [LARGE SCALE GENOMIC DNA]</scope>
    <source>
        <strain evidence="20 21">MS74</strain>
    </source>
</reference>
<dbReference type="PROSITE" id="PS50885">
    <property type="entry name" value="HAMP"/>
    <property type="match status" value="1"/>
</dbReference>
<evidence type="ECO:0000256" key="10">
    <source>
        <dbReference type="ARBA" id="ARBA00022840"/>
    </source>
</evidence>
<dbReference type="SMART" id="SM00387">
    <property type="entry name" value="HATPase_c"/>
    <property type="match status" value="1"/>
</dbReference>
<dbReference type="GO" id="GO:0000155">
    <property type="term" value="F:phosphorelay sensor kinase activity"/>
    <property type="evidence" value="ECO:0007669"/>
    <property type="project" value="InterPro"/>
</dbReference>
<gene>
    <name evidence="20" type="ORF">E1757_30155</name>
</gene>
<dbReference type="EC" id="2.7.13.3" evidence="3"/>
<evidence type="ECO:0000313" key="20">
    <source>
        <dbReference type="EMBL" id="TDF92335.1"/>
    </source>
</evidence>
<keyword evidence="8" id="KW-0547">Nucleotide-binding</keyword>
<dbReference type="Gene3D" id="3.30.565.10">
    <property type="entry name" value="Histidine kinase-like ATPase, C-terminal domain"/>
    <property type="match status" value="1"/>
</dbReference>
<comment type="caution">
    <text evidence="20">The sequence shown here is derived from an EMBL/GenBank/DDBJ whole genome shotgun (WGS) entry which is preliminary data.</text>
</comment>
<dbReference type="RefSeq" id="WP_133235282.1">
    <property type="nucleotide sequence ID" value="NZ_SMRT01000021.1"/>
</dbReference>
<feature type="domain" description="Histidine kinase" evidence="18">
    <location>
        <begin position="242"/>
        <end position="456"/>
    </location>
</feature>
<comment type="function">
    <text evidence="15">Member of the two-component regulatory system HssS/HssR involved in intracellular heme homeostasis and tempering of staphylococcal virulence. HssS functions as a heme sensor histidine kinase which is autophosphorylated at a histidine residue and transfers its phosphate group to an aspartate residue of HssR. HssR/HssS activates the expression of hrtAB, an efflux pump, in response to extracellular heme, hemin, hemoglobin or blood.</text>
</comment>
<protein>
    <recommendedName>
        <fullName evidence="16">Heme sensor protein HssS</fullName>
        <ecNumber evidence="3">2.7.13.3</ecNumber>
    </recommendedName>
</protein>
<evidence type="ECO:0000256" key="4">
    <source>
        <dbReference type="ARBA" id="ARBA00022475"/>
    </source>
</evidence>
<dbReference type="CDD" id="cd06225">
    <property type="entry name" value="HAMP"/>
    <property type="match status" value="1"/>
</dbReference>
<dbReference type="SMART" id="SM00304">
    <property type="entry name" value="HAMP"/>
    <property type="match status" value="1"/>
</dbReference>
<evidence type="ECO:0000256" key="2">
    <source>
        <dbReference type="ARBA" id="ARBA00004651"/>
    </source>
</evidence>
<dbReference type="InterPro" id="IPR004358">
    <property type="entry name" value="Sig_transdc_His_kin-like_C"/>
</dbReference>
<accession>A0A4R5KCI3</accession>
<keyword evidence="10" id="KW-0067">ATP-binding</keyword>
<dbReference type="GO" id="GO:0005524">
    <property type="term" value="F:ATP binding"/>
    <property type="evidence" value="ECO:0007669"/>
    <property type="project" value="UniProtKB-KW"/>
</dbReference>
<keyword evidence="13" id="KW-0843">Virulence</keyword>
<dbReference type="SUPFAM" id="SSF158472">
    <property type="entry name" value="HAMP domain-like"/>
    <property type="match status" value="1"/>
</dbReference>
<feature type="domain" description="HAMP" evidence="19">
    <location>
        <begin position="181"/>
        <end position="234"/>
    </location>
</feature>
<keyword evidence="9 20" id="KW-0418">Kinase</keyword>
<dbReference type="Pfam" id="PF00512">
    <property type="entry name" value="HisKA"/>
    <property type="match status" value="1"/>
</dbReference>
<dbReference type="AlphaFoldDB" id="A0A4R5KCI3"/>
<dbReference type="CDD" id="cd00075">
    <property type="entry name" value="HATPase"/>
    <property type="match status" value="1"/>
</dbReference>
<evidence type="ECO:0000259" key="18">
    <source>
        <dbReference type="PROSITE" id="PS50109"/>
    </source>
</evidence>
<dbReference type="PANTHER" id="PTHR45528">
    <property type="entry name" value="SENSOR HISTIDINE KINASE CPXA"/>
    <property type="match status" value="1"/>
</dbReference>
<evidence type="ECO:0000256" key="12">
    <source>
        <dbReference type="ARBA" id="ARBA00023012"/>
    </source>
</evidence>
<dbReference type="InterPro" id="IPR003661">
    <property type="entry name" value="HisK_dim/P_dom"/>
</dbReference>
<evidence type="ECO:0000256" key="1">
    <source>
        <dbReference type="ARBA" id="ARBA00000085"/>
    </source>
</evidence>
<name>A0A4R5KCI3_9BACL</name>
<evidence type="ECO:0000256" key="8">
    <source>
        <dbReference type="ARBA" id="ARBA00022741"/>
    </source>
</evidence>
<dbReference type="InterPro" id="IPR003594">
    <property type="entry name" value="HATPase_dom"/>
</dbReference>
<evidence type="ECO:0000256" key="16">
    <source>
        <dbReference type="ARBA" id="ARBA00040841"/>
    </source>
</evidence>
<dbReference type="Pfam" id="PF02518">
    <property type="entry name" value="HATPase_c"/>
    <property type="match status" value="1"/>
</dbReference>
<evidence type="ECO:0000256" key="3">
    <source>
        <dbReference type="ARBA" id="ARBA00012438"/>
    </source>
</evidence>
<dbReference type="InterPro" id="IPR005467">
    <property type="entry name" value="His_kinase_dom"/>
</dbReference>
<evidence type="ECO:0000256" key="7">
    <source>
        <dbReference type="ARBA" id="ARBA00022692"/>
    </source>
</evidence>
<organism evidence="20 21">
    <name type="scientific">Paenibacillus piri</name>
    <dbReference type="NCBI Taxonomy" id="2547395"/>
    <lineage>
        <taxon>Bacteria</taxon>
        <taxon>Bacillati</taxon>
        <taxon>Bacillota</taxon>
        <taxon>Bacilli</taxon>
        <taxon>Bacillales</taxon>
        <taxon>Paenibacillaceae</taxon>
        <taxon>Paenibacillus</taxon>
    </lineage>
</organism>
<dbReference type="PRINTS" id="PR00344">
    <property type="entry name" value="BCTRLSENSOR"/>
</dbReference>
<dbReference type="FunFam" id="3.30.565.10:FF:000006">
    <property type="entry name" value="Sensor histidine kinase WalK"/>
    <property type="match status" value="1"/>
</dbReference>
<comment type="catalytic activity">
    <reaction evidence="1">
        <text>ATP + protein L-histidine = ADP + protein N-phospho-L-histidine.</text>
        <dbReference type="EC" id="2.7.13.3"/>
    </reaction>
</comment>
<proteinExistence type="predicted"/>
<dbReference type="FunFam" id="1.10.287.130:FF:000001">
    <property type="entry name" value="Two-component sensor histidine kinase"/>
    <property type="match status" value="1"/>
</dbReference>
<feature type="transmembrane region" description="Helical" evidence="17">
    <location>
        <begin position="6"/>
        <end position="27"/>
    </location>
</feature>
<keyword evidence="12" id="KW-0902">Two-component regulatory system</keyword>
<keyword evidence="4" id="KW-1003">Cell membrane</keyword>
<keyword evidence="21" id="KW-1185">Reference proteome</keyword>
<dbReference type="InterPro" id="IPR050398">
    <property type="entry name" value="HssS/ArlS-like"/>
</dbReference>
<keyword evidence="5" id="KW-0597">Phosphoprotein</keyword>
<evidence type="ECO:0000256" key="14">
    <source>
        <dbReference type="ARBA" id="ARBA00023136"/>
    </source>
</evidence>
<dbReference type="Proteomes" id="UP000295636">
    <property type="component" value="Unassembled WGS sequence"/>
</dbReference>
<keyword evidence="6" id="KW-0808">Transferase</keyword>
<dbReference type="InterPro" id="IPR003660">
    <property type="entry name" value="HAMP_dom"/>
</dbReference>
<evidence type="ECO:0000256" key="5">
    <source>
        <dbReference type="ARBA" id="ARBA00022553"/>
    </source>
</evidence>
<evidence type="ECO:0000313" key="21">
    <source>
        <dbReference type="Proteomes" id="UP000295636"/>
    </source>
</evidence>
<dbReference type="SMART" id="SM00388">
    <property type="entry name" value="HisKA"/>
    <property type="match status" value="1"/>
</dbReference>
<dbReference type="InterPro" id="IPR036890">
    <property type="entry name" value="HATPase_C_sf"/>
</dbReference>
<feature type="transmembrane region" description="Helical" evidence="17">
    <location>
        <begin position="160"/>
        <end position="184"/>
    </location>
</feature>
<dbReference type="CDD" id="cd00082">
    <property type="entry name" value="HisKA"/>
    <property type="match status" value="1"/>
</dbReference>
<evidence type="ECO:0000256" key="6">
    <source>
        <dbReference type="ARBA" id="ARBA00022679"/>
    </source>
</evidence>
<evidence type="ECO:0000256" key="15">
    <source>
        <dbReference type="ARBA" id="ARBA00037219"/>
    </source>
</evidence>
<evidence type="ECO:0000259" key="19">
    <source>
        <dbReference type="PROSITE" id="PS50885"/>
    </source>
</evidence>
<evidence type="ECO:0000256" key="9">
    <source>
        <dbReference type="ARBA" id="ARBA00022777"/>
    </source>
</evidence>